<proteinExistence type="inferred from homology"/>
<comment type="subcellular location">
    <subcellularLocation>
        <location evidence="1">Cell membrane</location>
        <topology evidence="1">Multi-pass membrane protein</topology>
    </subcellularLocation>
</comment>
<dbReference type="Gene3D" id="1.25.40.600">
    <property type="match status" value="1"/>
</dbReference>
<dbReference type="InterPro" id="IPR038523">
    <property type="entry name" value="AmiSUreI_transpt_sf"/>
</dbReference>
<keyword evidence="7 8" id="KW-0472">Membrane</keyword>
<keyword evidence="6 8" id="KW-1133">Transmembrane helix</keyword>
<feature type="transmembrane region" description="Helical" evidence="8">
    <location>
        <begin position="139"/>
        <end position="164"/>
    </location>
</feature>
<gene>
    <name evidence="9" type="ORF">GCM10011577_29510</name>
</gene>
<organism evidence="9 10">
    <name type="scientific">Pseudarthrobacter polychromogenes</name>
    <dbReference type="NCBI Taxonomy" id="1676"/>
    <lineage>
        <taxon>Bacteria</taxon>
        <taxon>Bacillati</taxon>
        <taxon>Actinomycetota</taxon>
        <taxon>Actinomycetes</taxon>
        <taxon>Micrococcales</taxon>
        <taxon>Micrococcaceae</taxon>
        <taxon>Pseudarthrobacter</taxon>
    </lineage>
</organism>
<evidence type="ECO:0000256" key="8">
    <source>
        <dbReference type="SAM" id="Phobius"/>
    </source>
</evidence>
<evidence type="ECO:0000313" key="10">
    <source>
        <dbReference type="Proteomes" id="UP000596938"/>
    </source>
</evidence>
<feature type="transmembrane region" description="Helical" evidence="8">
    <location>
        <begin position="43"/>
        <end position="73"/>
    </location>
</feature>
<comment type="similarity">
    <text evidence="2">Belongs to the AmiS/UreI family.</text>
</comment>
<evidence type="ECO:0000256" key="7">
    <source>
        <dbReference type="ARBA" id="ARBA00023136"/>
    </source>
</evidence>
<keyword evidence="4" id="KW-1003">Cell membrane</keyword>
<feature type="transmembrane region" description="Helical" evidence="8">
    <location>
        <begin position="170"/>
        <end position="189"/>
    </location>
</feature>
<feature type="transmembrane region" description="Helical" evidence="8">
    <location>
        <begin position="85"/>
        <end position="105"/>
    </location>
</feature>
<dbReference type="InterPro" id="IPR003211">
    <property type="entry name" value="AmiSUreI_transpt"/>
</dbReference>
<dbReference type="RefSeq" id="WP_188812116.1">
    <property type="nucleotide sequence ID" value="NZ_BAAAWV010000001.1"/>
</dbReference>
<keyword evidence="5 8" id="KW-0812">Transmembrane</keyword>
<keyword evidence="10" id="KW-1185">Reference proteome</keyword>
<reference evidence="10" key="1">
    <citation type="journal article" date="2019" name="Int. J. Syst. Evol. Microbiol.">
        <title>The Global Catalogue of Microorganisms (GCM) 10K type strain sequencing project: providing services to taxonomists for standard genome sequencing and annotation.</title>
        <authorList>
            <consortium name="The Broad Institute Genomics Platform"/>
            <consortium name="The Broad Institute Genome Sequencing Center for Infectious Disease"/>
            <person name="Wu L."/>
            <person name="Ma J."/>
        </authorList>
    </citation>
    <scope>NUCLEOTIDE SEQUENCE [LARGE SCALE GENOMIC DNA]</scope>
    <source>
        <strain evidence="10">CGMCC 1.1927</strain>
    </source>
</reference>
<protein>
    <recommendedName>
        <fullName evidence="11">AmiS/UreI transporter</fullName>
    </recommendedName>
</protein>
<feature type="transmembrane region" description="Helical" evidence="8">
    <location>
        <begin position="111"/>
        <end position="132"/>
    </location>
</feature>
<evidence type="ECO:0000313" key="9">
    <source>
        <dbReference type="EMBL" id="GGH03617.1"/>
    </source>
</evidence>
<evidence type="ECO:0000256" key="2">
    <source>
        <dbReference type="ARBA" id="ARBA00010068"/>
    </source>
</evidence>
<evidence type="ECO:0008006" key="11">
    <source>
        <dbReference type="Google" id="ProtNLM"/>
    </source>
</evidence>
<evidence type="ECO:0000256" key="6">
    <source>
        <dbReference type="ARBA" id="ARBA00022989"/>
    </source>
</evidence>
<dbReference type="EMBL" id="BMKU01000009">
    <property type="protein sequence ID" value="GGH03617.1"/>
    <property type="molecule type" value="Genomic_DNA"/>
</dbReference>
<evidence type="ECO:0000256" key="1">
    <source>
        <dbReference type="ARBA" id="ARBA00004651"/>
    </source>
</evidence>
<dbReference type="Proteomes" id="UP000596938">
    <property type="component" value="Unassembled WGS sequence"/>
</dbReference>
<keyword evidence="3" id="KW-0813">Transport</keyword>
<name>A0ABQ1XV96_9MICC</name>
<dbReference type="Pfam" id="PF02293">
    <property type="entry name" value="AmiS_UreI"/>
    <property type="match status" value="1"/>
</dbReference>
<sequence length="215" mass="22099">MPYVCLLLSGAALLVNGLAILGHLPRRDAAVLGLVVGTVQLALGAVVLSLGGAAGAAPTAAGILLFGLTYTYGGLDTLLDLGSKGLGWFCGMVAFVAVLLAFFWLHADPLLAVLWLAWAVLWGFMFASLALGRSGLDHFMGWALVLASQVTATVPAFLGMAGLWPHSAQVAAGAAGLLGLLFLAAGVLARRRTAGEWRAADKPGTLAALPRDARR</sequence>
<evidence type="ECO:0000256" key="4">
    <source>
        <dbReference type="ARBA" id="ARBA00022475"/>
    </source>
</evidence>
<accession>A0ABQ1XV96</accession>
<evidence type="ECO:0000256" key="5">
    <source>
        <dbReference type="ARBA" id="ARBA00022692"/>
    </source>
</evidence>
<comment type="caution">
    <text evidence="9">The sequence shown here is derived from an EMBL/GenBank/DDBJ whole genome shotgun (WGS) entry which is preliminary data.</text>
</comment>
<evidence type="ECO:0000256" key="3">
    <source>
        <dbReference type="ARBA" id="ARBA00022448"/>
    </source>
</evidence>